<protein>
    <recommendedName>
        <fullName evidence="5">Tol-Pal system protein TolB</fullName>
    </recommendedName>
</protein>
<dbReference type="PANTHER" id="PTHR36842:SF1">
    <property type="entry name" value="PROTEIN TOLB"/>
    <property type="match status" value="1"/>
</dbReference>
<dbReference type="GO" id="GO:0017038">
    <property type="term" value="P:protein import"/>
    <property type="evidence" value="ECO:0007669"/>
    <property type="project" value="InterPro"/>
</dbReference>
<dbReference type="OrthoDB" id="9802240at2"/>
<dbReference type="InterPro" id="IPR011659">
    <property type="entry name" value="WD40"/>
</dbReference>
<dbReference type="NCBIfam" id="TIGR02800">
    <property type="entry name" value="propeller_TolB"/>
    <property type="match status" value="1"/>
</dbReference>
<feature type="domain" description="TolB N-terminal" evidence="6">
    <location>
        <begin position="38"/>
        <end position="139"/>
    </location>
</feature>
<evidence type="ECO:0000313" key="8">
    <source>
        <dbReference type="EMBL" id="SCC82748.1"/>
    </source>
</evidence>
<dbReference type="Proteomes" id="UP000050497">
    <property type="component" value="Unassembled WGS sequence"/>
</dbReference>
<evidence type="ECO:0000256" key="2">
    <source>
        <dbReference type="ARBA" id="ARBA00009820"/>
    </source>
</evidence>
<dbReference type="SUPFAM" id="SSF69304">
    <property type="entry name" value="Tricorn protease N-terminal domain"/>
    <property type="match status" value="1"/>
</dbReference>
<dbReference type="Pfam" id="PF04052">
    <property type="entry name" value="TolB_N"/>
    <property type="match status" value="1"/>
</dbReference>
<dbReference type="RefSeq" id="WP_074446524.1">
    <property type="nucleotide sequence ID" value="NZ_FMBM01000003.1"/>
</dbReference>
<keyword evidence="5" id="KW-0132">Cell division</keyword>
<accession>A0A0P7XB61</accession>
<evidence type="ECO:0000313" key="9">
    <source>
        <dbReference type="Proteomes" id="UP000050497"/>
    </source>
</evidence>
<reference evidence="7 9" key="1">
    <citation type="submission" date="2015-09" db="EMBL/GenBank/DDBJ databases">
        <title>Identification and resolution of microdiversity through metagenomic sequencing of parallel consortia.</title>
        <authorList>
            <person name="Nelson W.C."/>
            <person name="Romine M.F."/>
            <person name="Lindemann S.R."/>
        </authorList>
    </citation>
    <scope>NUCLEOTIDE SEQUENCE [LARGE SCALE GENOMIC DNA]</scope>
    <source>
        <strain evidence="7">HL-109</strain>
    </source>
</reference>
<proteinExistence type="inferred from homology"/>
<keyword evidence="5" id="KW-0131">Cell cycle</keyword>
<comment type="similarity">
    <text evidence="2 5">Belongs to the TolB family.</text>
</comment>
<keyword evidence="3 5" id="KW-0732">Signal</keyword>
<dbReference type="InterPro" id="IPR011042">
    <property type="entry name" value="6-blade_b-propeller_TolB-like"/>
</dbReference>
<dbReference type="PANTHER" id="PTHR36842">
    <property type="entry name" value="PROTEIN TOLB HOMOLOG"/>
    <property type="match status" value="1"/>
</dbReference>
<dbReference type="GO" id="GO:0042597">
    <property type="term" value="C:periplasmic space"/>
    <property type="evidence" value="ECO:0007669"/>
    <property type="project" value="UniProtKB-SubCell"/>
</dbReference>
<name>A0A0P7XB61_9HYPH</name>
<dbReference type="HAMAP" id="MF_00671">
    <property type="entry name" value="TolB"/>
    <property type="match status" value="1"/>
</dbReference>
<dbReference type="InterPro" id="IPR014167">
    <property type="entry name" value="Tol-Pal_TolB"/>
</dbReference>
<reference evidence="8 10" key="2">
    <citation type="submission" date="2016-08" db="EMBL/GenBank/DDBJ databases">
        <authorList>
            <person name="Varghese N."/>
            <person name="Submissions Spin"/>
        </authorList>
    </citation>
    <scope>NUCLEOTIDE SEQUENCE [LARGE SCALE GENOMIC DNA]</scope>
    <source>
        <strain evidence="8 10">HL-109</strain>
    </source>
</reference>
<dbReference type="InterPro" id="IPR007195">
    <property type="entry name" value="TolB_N"/>
</dbReference>
<dbReference type="Gene3D" id="3.40.50.10070">
    <property type="entry name" value="TolB, N-terminal domain"/>
    <property type="match status" value="1"/>
</dbReference>
<evidence type="ECO:0000313" key="10">
    <source>
        <dbReference type="Proteomes" id="UP000182800"/>
    </source>
</evidence>
<dbReference type="Pfam" id="PF07676">
    <property type="entry name" value="PD40"/>
    <property type="match status" value="3"/>
</dbReference>
<dbReference type="Proteomes" id="UP000182800">
    <property type="component" value="Unassembled WGS sequence"/>
</dbReference>
<evidence type="ECO:0000256" key="4">
    <source>
        <dbReference type="ARBA" id="ARBA00022764"/>
    </source>
</evidence>
<dbReference type="EMBL" id="FMBM01000003">
    <property type="protein sequence ID" value="SCC82748.1"/>
    <property type="molecule type" value="Genomic_DNA"/>
</dbReference>
<evidence type="ECO:0000256" key="5">
    <source>
        <dbReference type="HAMAP-Rule" id="MF_00671"/>
    </source>
</evidence>
<keyword evidence="4 5" id="KW-0574">Periplasm</keyword>
<evidence type="ECO:0000256" key="1">
    <source>
        <dbReference type="ARBA" id="ARBA00004418"/>
    </source>
</evidence>
<evidence type="ECO:0000256" key="3">
    <source>
        <dbReference type="ARBA" id="ARBA00022729"/>
    </source>
</evidence>
<comment type="subunit">
    <text evidence="5">The Tol-Pal system is composed of five core proteins: the inner membrane proteins TolA, TolQ and TolR, the periplasmic protein TolB and the outer membrane protein Pal. They form a network linking the inner and outer membranes and the peptidoglycan layer.</text>
</comment>
<sequence length="447" mass="49149">MQRLVPFPTLRDARFLIAAIGLIMAALALPRPAAAELVIDVRGGQFAPMPIAVIDFTGDGNLGMEITRVISSNLQRSGYFSPADPDRFPERAPAFDATPQFDAWRDTEIEAIVTGRVTRDSGGRLRAEFRLWDVTTGRQTVGQQYFTEPANWRRIAHIISDAIYTEITGIPGFFDTRIVFVDETGSRDDRRKRLAIMDQDGANVRYLTPGDNAVVTPRFSPRNQEIAFMAQARGEQPRVQVLNIETGARQAVGNFPDMTSSPRFSPDGRSILMALQQGGNANLYQIDLHSRTTTRLTSTGAIDTSPSFSPDGDRIVFESDRGGRQQLYVMNADGSDAERISFGDGSYSQPVWSPRGDLIAFTRMSGGQFSIGVMRPDGSGERILTEGYHNESPAWAPNGQYLVFFREPRGEGGGQLFMVDVTGRVETPIPTPNFASDPTWSPSLSGP</sequence>
<gene>
    <name evidence="5 7" type="primary">tolB</name>
    <name evidence="8" type="ORF">GA0071312_3758</name>
    <name evidence="7" type="ORF">HLUCCO17_00350</name>
</gene>
<dbReference type="EMBL" id="LJSX01000001">
    <property type="protein sequence ID" value="KPQ12577.1"/>
    <property type="molecule type" value="Genomic_DNA"/>
</dbReference>
<dbReference type="Gene3D" id="2.120.10.30">
    <property type="entry name" value="TolB, C-terminal domain"/>
    <property type="match status" value="1"/>
</dbReference>
<evidence type="ECO:0000259" key="6">
    <source>
        <dbReference type="Pfam" id="PF04052"/>
    </source>
</evidence>
<organism evidence="7 9">
    <name type="scientific">Saliniramus fredricksonii</name>
    <dbReference type="NCBI Taxonomy" id="1653334"/>
    <lineage>
        <taxon>Bacteria</taxon>
        <taxon>Pseudomonadati</taxon>
        <taxon>Pseudomonadota</taxon>
        <taxon>Alphaproteobacteria</taxon>
        <taxon>Hyphomicrobiales</taxon>
        <taxon>Salinarimonadaceae</taxon>
        <taxon>Saliniramus</taxon>
    </lineage>
</organism>
<dbReference type="AlphaFoldDB" id="A0A0P7XB61"/>
<comment type="caution">
    <text evidence="7">The sequence shown here is derived from an EMBL/GenBank/DDBJ whole genome shotgun (WGS) entry which is preliminary data.</text>
</comment>
<comment type="subcellular location">
    <subcellularLocation>
        <location evidence="1 5">Periplasm</location>
    </subcellularLocation>
</comment>
<evidence type="ECO:0000313" key="7">
    <source>
        <dbReference type="EMBL" id="KPQ12577.1"/>
    </source>
</evidence>
<dbReference type="PATRIC" id="fig|1653334.4.peg.1828"/>
<dbReference type="SUPFAM" id="SSF52964">
    <property type="entry name" value="TolB, N-terminal domain"/>
    <property type="match status" value="1"/>
</dbReference>
<dbReference type="STRING" id="1653334.GA0071312_3758"/>
<dbReference type="GO" id="GO:0051301">
    <property type="term" value="P:cell division"/>
    <property type="evidence" value="ECO:0007669"/>
    <property type="project" value="UniProtKB-UniRule"/>
</dbReference>
<comment type="function">
    <text evidence="5">Part of the Tol-Pal system, which plays a role in outer membrane invagination during cell division and is important for maintaining outer membrane integrity.</text>
</comment>
<keyword evidence="10" id="KW-1185">Reference proteome</keyword>